<keyword evidence="8" id="KW-1185">Reference proteome</keyword>
<dbReference type="InterPro" id="IPR036271">
    <property type="entry name" value="Tet_transcr_reg_TetR-rel_C_sf"/>
</dbReference>
<evidence type="ECO:0000256" key="5">
    <source>
        <dbReference type="SAM" id="MobiDB-lite"/>
    </source>
</evidence>
<dbReference type="SUPFAM" id="SSF48498">
    <property type="entry name" value="Tetracyclin repressor-like, C-terminal domain"/>
    <property type="match status" value="1"/>
</dbReference>
<proteinExistence type="predicted"/>
<dbReference type="InterPro" id="IPR001647">
    <property type="entry name" value="HTH_TetR"/>
</dbReference>
<dbReference type="Pfam" id="PF02909">
    <property type="entry name" value="TetR_C_1"/>
    <property type="match status" value="1"/>
</dbReference>
<feature type="region of interest" description="Disordered" evidence="5">
    <location>
        <begin position="1"/>
        <end position="41"/>
    </location>
</feature>
<keyword evidence="3" id="KW-0804">Transcription</keyword>
<evidence type="ECO:0000256" key="3">
    <source>
        <dbReference type="ARBA" id="ARBA00023163"/>
    </source>
</evidence>
<keyword evidence="2 4" id="KW-0238">DNA-binding</keyword>
<evidence type="ECO:0000256" key="2">
    <source>
        <dbReference type="ARBA" id="ARBA00023125"/>
    </source>
</evidence>
<reference evidence="7 8" key="1">
    <citation type="submission" date="2024-02" db="EMBL/GenBank/DDBJ databases">
        <title>Full genome sequence of Nocardioides kribbensis.</title>
        <authorList>
            <person name="Poletto B.L."/>
            <person name="Silva G."/>
            <person name="Galante D."/>
            <person name="Campos K.R."/>
            <person name="Santos M.B.N."/>
            <person name="Sacchi C.T."/>
        </authorList>
    </citation>
    <scope>NUCLEOTIDE SEQUENCE [LARGE SCALE GENOMIC DNA]</scope>
    <source>
        <strain evidence="7 8">O4R</strain>
    </source>
</reference>
<organism evidence="7 8">
    <name type="scientific">Nocardioides kribbensis</name>
    <dbReference type="NCBI Taxonomy" id="305517"/>
    <lineage>
        <taxon>Bacteria</taxon>
        <taxon>Bacillati</taxon>
        <taxon>Actinomycetota</taxon>
        <taxon>Actinomycetes</taxon>
        <taxon>Propionibacteriales</taxon>
        <taxon>Nocardioidaceae</taxon>
        <taxon>Nocardioides</taxon>
    </lineage>
</organism>
<dbReference type="SUPFAM" id="SSF46689">
    <property type="entry name" value="Homeodomain-like"/>
    <property type="match status" value="1"/>
</dbReference>
<protein>
    <submittedName>
        <fullName evidence="7">TetR/AcrR family transcriptional regulator C-terminal domain-containing protein</fullName>
    </submittedName>
</protein>
<dbReference type="InterPro" id="IPR009057">
    <property type="entry name" value="Homeodomain-like_sf"/>
</dbReference>
<comment type="caution">
    <text evidence="7">The sequence shown here is derived from an EMBL/GenBank/DDBJ whole genome shotgun (WGS) entry which is preliminary data.</text>
</comment>
<feature type="DNA-binding region" description="H-T-H motif" evidence="4">
    <location>
        <begin position="73"/>
        <end position="92"/>
    </location>
</feature>
<dbReference type="PROSITE" id="PS50977">
    <property type="entry name" value="HTH_TETR_2"/>
    <property type="match status" value="1"/>
</dbReference>
<sequence>MSPAEHPDHDRPVTDAAAVGPATGDGPEPPLPDADAAIVAGGAPPSARVPLDRDRIVSEALVFLEEVGPGGLSMRRLGKRLGVEAMSLYRYVPGKEDLLDAVVESLISGMYADPEVLSTPDNGWQDFLQRMAHGVRRVALAHIQAFPLVASRPPEAPWLRPPLRSLDWVESFLAGLTSEGFSDAAAVAAYRSFTSFLLGNLLLEVASHGADIGPLDVVDDGEEDNEALRQHPTVARLRADLAQDHSATEFEEALEQLLERIAATKVELADG</sequence>
<accession>A0ABV1P3I0</accession>
<dbReference type="Gene3D" id="1.10.357.10">
    <property type="entry name" value="Tetracycline Repressor, domain 2"/>
    <property type="match status" value="1"/>
</dbReference>
<dbReference type="Gene3D" id="1.10.10.60">
    <property type="entry name" value="Homeodomain-like"/>
    <property type="match status" value="1"/>
</dbReference>
<evidence type="ECO:0000313" key="8">
    <source>
        <dbReference type="Proteomes" id="UP001482520"/>
    </source>
</evidence>
<name>A0ABV1P3I0_9ACTN</name>
<dbReference type="PANTHER" id="PTHR30055">
    <property type="entry name" value="HTH-TYPE TRANSCRIPTIONAL REGULATOR RUTR"/>
    <property type="match status" value="1"/>
</dbReference>
<dbReference type="Proteomes" id="UP001482520">
    <property type="component" value="Unassembled WGS sequence"/>
</dbReference>
<feature type="domain" description="HTH tetR-type" evidence="6">
    <location>
        <begin position="50"/>
        <end position="110"/>
    </location>
</feature>
<evidence type="ECO:0000259" key="6">
    <source>
        <dbReference type="PROSITE" id="PS50977"/>
    </source>
</evidence>
<dbReference type="EMBL" id="JBEGDP010000035">
    <property type="protein sequence ID" value="MEQ7849317.1"/>
    <property type="molecule type" value="Genomic_DNA"/>
</dbReference>
<keyword evidence="1" id="KW-0805">Transcription regulation</keyword>
<gene>
    <name evidence="7" type="ORF">V6R90_18725</name>
</gene>
<feature type="compositionally biased region" description="Basic and acidic residues" evidence="5">
    <location>
        <begin position="1"/>
        <end position="13"/>
    </location>
</feature>
<dbReference type="RefSeq" id="WP_349498893.1">
    <property type="nucleotide sequence ID" value="NZ_JBEFCW010000174.1"/>
</dbReference>
<dbReference type="InterPro" id="IPR004111">
    <property type="entry name" value="Repressor_TetR_C"/>
</dbReference>
<dbReference type="PANTHER" id="PTHR30055:SF151">
    <property type="entry name" value="TRANSCRIPTIONAL REGULATORY PROTEIN"/>
    <property type="match status" value="1"/>
</dbReference>
<dbReference type="Pfam" id="PF00440">
    <property type="entry name" value="TetR_N"/>
    <property type="match status" value="1"/>
</dbReference>
<evidence type="ECO:0000256" key="4">
    <source>
        <dbReference type="PROSITE-ProRule" id="PRU00335"/>
    </source>
</evidence>
<evidence type="ECO:0000256" key="1">
    <source>
        <dbReference type="ARBA" id="ARBA00023015"/>
    </source>
</evidence>
<evidence type="ECO:0000313" key="7">
    <source>
        <dbReference type="EMBL" id="MEQ7849317.1"/>
    </source>
</evidence>
<dbReference type="InterPro" id="IPR050109">
    <property type="entry name" value="HTH-type_TetR-like_transc_reg"/>
</dbReference>